<dbReference type="InterPro" id="IPR018692">
    <property type="entry name" value="DUF2189"/>
</dbReference>
<protein>
    <submittedName>
        <fullName evidence="2">Uncharacterized membrane protein</fullName>
    </submittedName>
</protein>
<keyword evidence="1" id="KW-0472">Membrane</keyword>
<sequence length="272" mass="29411">MTTPPEPPPPTARRQSFAGLPLAQRVNTLTMDDPWAWLAAGWRDMMAAWPLSLGLGALFTLLGLCVTVGLWWADLTYLITSATAGFLLVSPALALGYYEISRRFELGETPTLALTLTAWKANPYHILSIGVALIFLLMIWMRFAALIFAIFFPYVSMSSGSMLDQTLTFDGLVFLAVGSAVGAVFAAIAFMCAAVSMPMMLDREVDAVEAVLTSIVAVIRNWKVMALWAGLIVVFTQSGLLIGLVGLAVTLPLIGHASWHAYRAVVREPSGN</sequence>
<keyword evidence="1" id="KW-0812">Transmembrane</keyword>
<dbReference type="Pfam" id="PF09955">
    <property type="entry name" value="DUF2189"/>
    <property type="match status" value="1"/>
</dbReference>
<dbReference type="Proteomes" id="UP000199412">
    <property type="component" value="Unassembled WGS sequence"/>
</dbReference>
<feature type="transmembrane region" description="Helical" evidence="1">
    <location>
        <begin position="228"/>
        <end position="254"/>
    </location>
</feature>
<keyword evidence="3" id="KW-1185">Reference proteome</keyword>
<reference evidence="2 3" key="1">
    <citation type="submission" date="2016-10" db="EMBL/GenBank/DDBJ databases">
        <authorList>
            <person name="de Groot N.N."/>
        </authorList>
    </citation>
    <scope>NUCLEOTIDE SEQUENCE [LARGE SCALE GENOMIC DNA]</scope>
    <source>
        <strain evidence="2 3">ATCC 700224</strain>
    </source>
</reference>
<dbReference type="EMBL" id="FNAP01000010">
    <property type="protein sequence ID" value="SDE69391.1"/>
    <property type="molecule type" value="Genomic_DNA"/>
</dbReference>
<feature type="transmembrane region" description="Helical" evidence="1">
    <location>
        <begin position="126"/>
        <end position="152"/>
    </location>
</feature>
<gene>
    <name evidence="2" type="ORF">SAMN05421720_11060</name>
</gene>
<evidence type="ECO:0000256" key="1">
    <source>
        <dbReference type="SAM" id="Phobius"/>
    </source>
</evidence>
<dbReference type="RefSeq" id="WP_176793725.1">
    <property type="nucleotide sequence ID" value="NZ_FNAP01000010.1"/>
</dbReference>
<dbReference type="STRING" id="69960.SAMN05421720_11060"/>
<feature type="transmembrane region" description="Helical" evidence="1">
    <location>
        <begin position="51"/>
        <end position="72"/>
    </location>
</feature>
<organism evidence="2 3">
    <name type="scientific">Rhodospira trueperi</name>
    <dbReference type="NCBI Taxonomy" id="69960"/>
    <lineage>
        <taxon>Bacteria</taxon>
        <taxon>Pseudomonadati</taxon>
        <taxon>Pseudomonadota</taxon>
        <taxon>Alphaproteobacteria</taxon>
        <taxon>Rhodospirillales</taxon>
        <taxon>Rhodospirillaceae</taxon>
        <taxon>Rhodospira</taxon>
    </lineage>
</organism>
<feature type="transmembrane region" description="Helical" evidence="1">
    <location>
        <begin position="78"/>
        <end position="98"/>
    </location>
</feature>
<dbReference type="AlphaFoldDB" id="A0A1G7F0H1"/>
<feature type="transmembrane region" description="Helical" evidence="1">
    <location>
        <begin position="172"/>
        <end position="193"/>
    </location>
</feature>
<proteinExistence type="predicted"/>
<evidence type="ECO:0000313" key="2">
    <source>
        <dbReference type="EMBL" id="SDE69391.1"/>
    </source>
</evidence>
<accession>A0A1G7F0H1</accession>
<name>A0A1G7F0H1_9PROT</name>
<evidence type="ECO:0000313" key="3">
    <source>
        <dbReference type="Proteomes" id="UP000199412"/>
    </source>
</evidence>
<keyword evidence="1" id="KW-1133">Transmembrane helix</keyword>